<protein>
    <submittedName>
        <fullName evidence="1">Uncharacterized protein</fullName>
    </submittedName>
</protein>
<proteinExistence type="predicted"/>
<name>A0A1L2CU90_9CAUD</name>
<reference evidence="1" key="2">
    <citation type="submission" date="2016-01" db="EMBL/GenBank/DDBJ databases">
        <authorList>
            <person name="Oliw E.H."/>
        </authorList>
    </citation>
    <scope>NUCLEOTIDE SEQUENCE</scope>
</reference>
<gene>
    <name evidence="1" type="ORF">CBB_25</name>
    <name evidence="2" type="ORF">CBB_578</name>
</gene>
<evidence type="ECO:0000313" key="3">
    <source>
        <dbReference type="Proteomes" id="UP000223891"/>
    </source>
</evidence>
<evidence type="ECO:0000313" key="1">
    <source>
        <dbReference type="EMBL" id="AMM43590.1"/>
    </source>
</evidence>
<dbReference type="EMBL" id="KU574722">
    <property type="protein sequence ID" value="AMM43590.1"/>
    <property type="molecule type" value="Genomic_DNA"/>
</dbReference>
<organism evidence="1 3">
    <name type="scientific">Pectobacterium phage vB_PcaM_CBB</name>
    <dbReference type="NCBI Taxonomy" id="2772511"/>
    <lineage>
        <taxon>Viruses</taxon>
        <taxon>Duplodnaviria</taxon>
        <taxon>Heunggongvirae</taxon>
        <taxon>Uroviricota</taxon>
        <taxon>Caudoviricetes</taxon>
        <taxon>Mimasvirus</taxon>
        <taxon>Mimasvirus CBB</taxon>
    </lineage>
</organism>
<sequence length="67" mass="7559">MKRLQIDVSEQAFNQLKELKGKCESASYADVTQKAYKVLDFFMNAKADGKSIIVVDKDGKETIVEML</sequence>
<dbReference type="Proteomes" id="UP000223891">
    <property type="component" value="Segment"/>
</dbReference>
<reference evidence="3" key="1">
    <citation type="submission" date="2016-01" db="EMBL/GenBank/DDBJ databases">
        <title>Isolation and Characterization of Enterobacteria phage CBB.</title>
        <authorList>
            <person name="Buttimer C.T.H."/>
            <person name="Hendrix H."/>
            <person name="Alexandre H."/>
            <person name="O'Mahony J."/>
            <person name="Lavigne R."/>
            <person name="Coffey A."/>
        </authorList>
    </citation>
    <scope>NUCLEOTIDE SEQUENCE [LARGE SCALE GENOMIC DNA]</scope>
</reference>
<dbReference type="EMBL" id="KU574722">
    <property type="protein sequence ID" value="AMM44141.1"/>
    <property type="molecule type" value="Genomic_DNA"/>
</dbReference>
<accession>A0A1L2CU90</accession>
<evidence type="ECO:0000313" key="2">
    <source>
        <dbReference type="EMBL" id="AMM44141.1"/>
    </source>
</evidence>
<reference evidence="1" key="3">
    <citation type="journal article" date="2017" name="Front. Microbiol.">
        <title>Things Are Getting Hairy: Enterobacteria Bacteriophage vB_PcaM_CBB.</title>
        <authorList>
            <person name="Buttimer C."/>
            <person name="Hendrix H."/>
            <person name="Oliveira H."/>
            <person name="Casey A."/>
            <person name="Neve H."/>
            <person name="McAuliffe O."/>
            <person name="Ross R.P."/>
            <person name="Hill C."/>
            <person name="Noben J.P."/>
            <person name="O'Mahony J."/>
            <person name="Lavigne R."/>
            <person name="Coffey A."/>
        </authorList>
    </citation>
    <scope>NUCLEOTIDE SEQUENCE</scope>
</reference>
<keyword evidence="3" id="KW-1185">Reference proteome</keyword>